<organism evidence="1">
    <name type="scientific">Arundo donax</name>
    <name type="common">Giant reed</name>
    <name type="synonym">Donax arundinaceus</name>
    <dbReference type="NCBI Taxonomy" id="35708"/>
    <lineage>
        <taxon>Eukaryota</taxon>
        <taxon>Viridiplantae</taxon>
        <taxon>Streptophyta</taxon>
        <taxon>Embryophyta</taxon>
        <taxon>Tracheophyta</taxon>
        <taxon>Spermatophyta</taxon>
        <taxon>Magnoliopsida</taxon>
        <taxon>Liliopsida</taxon>
        <taxon>Poales</taxon>
        <taxon>Poaceae</taxon>
        <taxon>PACMAD clade</taxon>
        <taxon>Arundinoideae</taxon>
        <taxon>Arundineae</taxon>
        <taxon>Arundo</taxon>
    </lineage>
</organism>
<dbReference type="EMBL" id="GBRH01159151">
    <property type="protein sequence ID" value="JAE38745.1"/>
    <property type="molecule type" value="Transcribed_RNA"/>
</dbReference>
<name>A0A0A9HNN7_ARUDO</name>
<protein>
    <submittedName>
        <fullName evidence="1">Uncharacterized protein</fullName>
    </submittedName>
</protein>
<evidence type="ECO:0000313" key="1">
    <source>
        <dbReference type="EMBL" id="JAE38745.1"/>
    </source>
</evidence>
<sequence length="43" mass="5236">MTHLTRNMTPLLLYMQICKNIGKQKKRGYYGQEIHGFFRSRYL</sequence>
<accession>A0A0A9HNN7</accession>
<reference evidence="1" key="1">
    <citation type="submission" date="2014-09" db="EMBL/GenBank/DDBJ databases">
        <authorList>
            <person name="Magalhaes I.L.F."/>
            <person name="Oliveira U."/>
            <person name="Santos F.R."/>
            <person name="Vidigal T.H.D.A."/>
            <person name="Brescovit A.D."/>
            <person name="Santos A.J."/>
        </authorList>
    </citation>
    <scope>NUCLEOTIDE SEQUENCE</scope>
    <source>
        <tissue evidence="1">Shoot tissue taken approximately 20 cm above the soil surface</tissue>
    </source>
</reference>
<reference evidence="1" key="2">
    <citation type="journal article" date="2015" name="Data Brief">
        <title>Shoot transcriptome of the giant reed, Arundo donax.</title>
        <authorList>
            <person name="Barrero R.A."/>
            <person name="Guerrero F.D."/>
            <person name="Moolhuijzen P."/>
            <person name="Goolsby J.A."/>
            <person name="Tidwell J."/>
            <person name="Bellgard S.E."/>
            <person name="Bellgard M.I."/>
        </authorList>
    </citation>
    <scope>NUCLEOTIDE SEQUENCE</scope>
    <source>
        <tissue evidence="1">Shoot tissue taken approximately 20 cm above the soil surface</tissue>
    </source>
</reference>
<proteinExistence type="predicted"/>
<dbReference type="AlphaFoldDB" id="A0A0A9HNN7"/>